<protein>
    <recommendedName>
        <fullName evidence="5">DUF3106 domain-containing protein</fullName>
    </recommendedName>
</protein>
<dbReference type="AlphaFoldDB" id="A0A937M335"/>
<feature type="region of interest" description="Disordered" evidence="1">
    <location>
        <begin position="108"/>
        <end position="135"/>
    </location>
</feature>
<feature type="signal peptide" evidence="2">
    <location>
        <begin position="1"/>
        <end position="23"/>
    </location>
</feature>
<feature type="compositionally biased region" description="Basic and acidic residues" evidence="1">
    <location>
        <begin position="109"/>
        <end position="126"/>
    </location>
</feature>
<evidence type="ECO:0000313" key="4">
    <source>
        <dbReference type="Proteomes" id="UP000705230"/>
    </source>
</evidence>
<feature type="chain" id="PRO_5037645059" description="DUF3106 domain-containing protein" evidence="2">
    <location>
        <begin position="24"/>
        <end position="135"/>
    </location>
</feature>
<evidence type="ECO:0008006" key="5">
    <source>
        <dbReference type="Google" id="ProtNLM"/>
    </source>
</evidence>
<accession>A0A937M335</accession>
<evidence type="ECO:0000256" key="2">
    <source>
        <dbReference type="SAM" id="SignalP"/>
    </source>
</evidence>
<gene>
    <name evidence="3" type="ORF">ISR29_06230</name>
</gene>
<keyword evidence="2" id="KW-0732">Signal</keyword>
<sequence length="135" mass="15220">MNFKNLLSFCITFSLLASTQLDASGPSTVEQELAKQKKYASDLMASINSGKYSGKQLEALKILHQKILDFPIPTQEQLNARYQKDQKKIAESIIDRENRRMAILPMNADRMERNADIRDRNTRADSRGAGSSTPD</sequence>
<name>A0A937M335_9GAMM</name>
<organism evidence="3 4">
    <name type="scientific">SAR86 cluster bacterium</name>
    <dbReference type="NCBI Taxonomy" id="2030880"/>
    <lineage>
        <taxon>Bacteria</taxon>
        <taxon>Pseudomonadati</taxon>
        <taxon>Pseudomonadota</taxon>
        <taxon>Gammaproteobacteria</taxon>
        <taxon>SAR86 cluster</taxon>
    </lineage>
</organism>
<dbReference type="Proteomes" id="UP000705230">
    <property type="component" value="Unassembled WGS sequence"/>
</dbReference>
<proteinExistence type="predicted"/>
<comment type="caution">
    <text evidence="3">The sequence shown here is derived from an EMBL/GenBank/DDBJ whole genome shotgun (WGS) entry which is preliminary data.</text>
</comment>
<evidence type="ECO:0000256" key="1">
    <source>
        <dbReference type="SAM" id="MobiDB-lite"/>
    </source>
</evidence>
<dbReference type="EMBL" id="JADHSG010000016">
    <property type="protein sequence ID" value="MBL6903782.1"/>
    <property type="molecule type" value="Genomic_DNA"/>
</dbReference>
<evidence type="ECO:0000313" key="3">
    <source>
        <dbReference type="EMBL" id="MBL6903782.1"/>
    </source>
</evidence>
<reference evidence="3" key="1">
    <citation type="submission" date="2020-10" db="EMBL/GenBank/DDBJ databases">
        <title>Microbiome of the Black Sea water column analyzed by genome centric metagenomics.</title>
        <authorList>
            <person name="Cabello-Yeves P.J."/>
            <person name="Callieri C."/>
            <person name="Picazo A."/>
            <person name="Mehrshad M."/>
            <person name="Haro-Moreno J.M."/>
            <person name="Roda-Garcia J."/>
            <person name="Dzembekova N."/>
            <person name="Slabakova V."/>
            <person name="Slabakova N."/>
            <person name="Moncheva S."/>
            <person name="Rodriguez-Valera F."/>
        </authorList>
    </citation>
    <scope>NUCLEOTIDE SEQUENCE</scope>
    <source>
        <strain evidence="3">BS30m-G43</strain>
    </source>
</reference>